<keyword evidence="2" id="KW-1185">Reference proteome</keyword>
<proteinExistence type="predicted"/>
<accession>A0ABD0VE76</accession>
<protein>
    <submittedName>
        <fullName evidence="1">Uncharacterized protein</fullName>
    </submittedName>
</protein>
<gene>
    <name evidence="1" type="ORF">M5K25_007424</name>
</gene>
<dbReference type="EMBL" id="JANQDX010000006">
    <property type="protein sequence ID" value="KAL0923370.1"/>
    <property type="molecule type" value="Genomic_DNA"/>
</dbReference>
<comment type="caution">
    <text evidence="1">The sequence shown here is derived from an EMBL/GenBank/DDBJ whole genome shotgun (WGS) entry which is preliminary data.</text>
</comment>
<dbReference type="PANTHER" id="PTHR47481">
    <property type="match status" value="1"/>
</dbReference>
<dbReference type="Proteomes" id="UP001552299">
    <property type="component" value="Unassembled WGS sequence"/>
</dbReference>
<reference evidence="1 2" key="1">
    <citation type="journal article" date="2024" name="Plant Biotechnol. J.">
        <title>Dendrobium thyrsiflorum genome and its molecular insights into genes involved in important horticultural traits.</title>
        <authorList>
            <person name="Chen B."/>
            <person name="Wang J.Y."/>
            <person name="Zheng P.J."/>
            <person name="Li K.L."/>
            <person name="Liang Y.M."/>
            <person name="Chen X.F."/>
            <person name="Zhang C."/>
            <person name="Zhao X."/>
            <person name="He X."/>
            <person name="Zhang G.Q."/>
            <person name="Liu Z.J."/>
            <person name="Xu Q."/>
        </authorList>
    </citation>
    <scope>NUCLEOTIDE SEQUENCE [LARGE SCALE GENOMIC DNA]</scope>
    <source>
        <strain evidence="1">GZMU011</strain>
    </source>
</reference>
<dbReference type="AlphaFoldDB" id="A0ABD0VE76"/>
<dbReference type="PANTHER" id="PTHR47481:SF22">
    <property type="entry name" value="RETROTRANSPOSON GAG DOMAIN-CONTAINING PROTEIN"/>
    <property type="match status" value="1"/>
</dbReference>
<name>A0ABD0VE76_DENTH</name>
<sequence length="269" mass="30693">MDTNDKVEEREWQARELEPNPHPLKRRFVFWYTRRTKVHPPPHFPALEETLDVPPPKLQDVLYCSKVYGPLKRRKVSAIRQFPPGCGPVLGAATNVKVSSLPTWYQSCFEPHDRLPSSYSFMCYTCHKMFENSTTEGSDVLPSSGGASIPPQLKFLMTTIKNVIIVQLTAKKHLTWRSQVLKVSRANNFEGYLDGSARQPPCQVTSATGQVELNPQFSTWLLIDQNLAIALLSTISTNFLPYILILDFCTEIWNTLKKRLQSTNRSRII</sequence>
<evidence type="ECO:0000313" key="2">
    <source>
        <dbReference type="Proteomes" id="UP001552299"/>
    </source>
</evidence>
<organism evidence="1 2">
    <name type="scientific">Dendrobium thyrsiflorum</name>
    <name type="common">Pinecone-like raceme dendrobium</name>
    <name type="synonym">Orchid</name>
    <dbReference type="NCBI Taxonomy" id="117978"/>
    <lineage>
        <taxon>Eukaryota</taxon>
        <taxon>Viridiplantae</taxon>
        <taxon>Streptophyta</taxon>
        <taxon>Embryophyta</taxon>
        <taxon>Tracheophyta</taxon>
        <taxon>Spermatophyta</taxon>
        <taxon>Magnoliopsida</taxon>
        <taxon>Liliopsida</taxon>
        <taxon>Asparagales</taxon>
        <taxon>Orchidaceae</taxon>
        <taxon>Epidendroideae</taxon>
        <taxon>Malaxideae</taxon>
        <taxon>Dendrobiinae</taxon>
        <taxon>Dendrobium</taxon>
    </lineage>
</organism>
<evidence type="ECO:0000313" key="1">
    <source>
        <dbReference type="EMBL" id="KAL0923370.1"/>
    </source>
</evidence>